<comment type="caution">
    <text evidence="1">The sequence shown here is derived from an EMBL/GenBank/DDBJ whole genome shotgun (WGS) entry which is preliminary data.</text>
</comment>
<sequence>MASCCSQRSGNRSCEKLIQLSVISYQLSVISYQLSVISYQLSVISEIGKKRLAANSFFIISPAKVSF</sequence>
<evidence type="ECO:0000313" key="1">
    <source>
        <dbReference type="EMBL" id="TRT84977.1"/>
    </source>
</evidence>
<evidence type="ECO:0000313" key="2">
    <source>
        <dbReference type="Proteomes" id="UP000316280"/>
    </source>
</evidence>
<name>A0A552AHL9_MICAE</name>
<proteinExistence type="predicted"/>
<dbReference type="Proteomes" id="UP000316280">
    <property type="component" value="Unassembled WGS sequence"/>
</dbReference>
<dbReference type="EMBL" id="SFBR01000122">
    <property type="protein sequence ID" value="TRT84977.1"/>
    <property type="molecule type" value="Genomic_DNA"/>
</dbReference>
<reference evidence="1 2" key="1">
    <citation type="submission" date="2019-01" db="EMBL/GenBank/DDBJ databases">
        <title>Coherence of Microcystis species and biogeography revealed through population genomics.</title>
        <authorList>
            <person name="Perez-Carrascal O.M."/>
            <person name="Terrat Y."/>
            <person name="Giani A."/>
            <person name="Fortin N."/>
            <person name="Tromas N."/>
            <person name="Shapiro B.J."/>
        </authorList>
    </citation>
    <scope>NUCLEOTIDE SEQUENCE [LARGE SCALE GENOMIC DNA]</scope>
    <source>
        <strain evidence="1">Ma_OC_H_19870700_S124</strain>
    </source>
</reference>
<gene>
    <name evidence="1" type="ORF">EWV63_14205</name>
</gene>
<accession>A0A552AHL9</accession>
<organism evidence="1 2">
    <name type="scientific">Microcystis aeruginosa Ma_OC_H_19870700_S124</name>
    <dbReference type="NCBI Taxonomy" id="2486262"/>
    <lineage>
        <taxon>Bacteria</taxon>
        <taxon>Bacillati</taxon>
        <taxon>Cyanobacteriota</taxon>
        <taxon>Cyanophyceae</taxon>
        <taxon>Oscillatoriophycideae</taxon>
        <taxon>Chroococcales</taxon>
        <taxon>Microcystaceae</taxon>
        <taxon>Microcystis</taxon>
    </lineage>
</organism>
<dbReference type="AlphaFoldDB" id="A0A552AHL9"/>
<protein>
    <submittedName>
        <fullName evidence="1">Uncharacterized protein</fullName>
    </submittedName>
</protein>